<evidence type="ECO:0000256" key="1">
    <source>
        <dbReference type="SAM" id="SignalP"/>
    </source>
</evidence>
<evidence type="ECO:0000313" key="2">
    <source>
        <dbReference type="EMBL" id="MDN3688938.1"/>
    </source>
</evidence>
<feature type="signal peptide" evidence="1">
    <location>
        <begin position="1"/>
        <end position="21"/>
    </location>
</feature>
<name>A0ABT8CAW1_9BACT</name>
<comment type="caution">
    <text evidence="2">The sequence shown here is derived from an EMBL/GenBank/DDBJ whole genome shotgun (WGS) entry which is preliminary data.</text>
</comment>
<feature type="chain" id="PRO_5045880609" evidence="1">
    <location>
        <begin position="22"/>
        <end position="328"/>
    </location>
</feature>
<reference evidence="3" key="1">
    <citation type="journal article" date="2019" name="Int. J. Syst. Evol. Microbiol.">
        <title>The Global Catalogue of Microorganisms (GCM) 10K type strain sequencing project: providing services to taxonomists for standard genome sequencing and annotation.</title>
        <authorList>
            <consortium name="The Broad Institute Genomics Platform"/>
            <consortium name="The Broad Institute Genome Sequencing Center for Infectious Disease"/>
            <person name="Wu L."/>
            <person name="Ma J."/>
        </authorList>
    </citation>
    <scope>NUCLEOTIDE SEQUENCE [LARGE SCALE GENOMIC DNA]</scope>
    <source>
        <strain evidence="3">CECT 7706</strain>
    </source>
</reference>
<dbReference type="Proteomes" id="UP001236663">
    <property type="component" value="Unassembled WGS sequence"/>
</dbReference>
<sequence>MKCIPAILLMFLCALDFCALAQPSPSPVLPDFEQAFEGLSSNPSCTFILKNHLEYEAEGGHLQGIQRHGKSTLFMSGSAELVSYMVLADLSSEQTMAIDTLMGSPFRHAGGFQIFDHYLAVGIEDNQKRNVSVVQIYDLNTRKPWSNPVYSVKRTGEYERVTAGAVGLTAYRQKIWLLVANWDSKNLDIYSCPEADFYRRTGDFTLEISIDTGTELRSSWSDPDWHSYQNINLFTDQKDKLYLVGTTKINGEKQVADLYQLILENSPARIRKLSSKFFYPGKPVDFKAAAGLVVRADGYLELLAAPYQVDAETRVDVFSQSHSPANCQ</sequence>
<gene>
    <name evidence="2" type="ORF">QWZ15_13950</name>
</gene>
<dbReference type="EMBL" id="JAUFQS010000015">
    <property type="protein sequence ID" value="MDN3688938.1"/>
    <property type="molecule type" value="Genomic_DNA"/>
</dbReference>
<keyword evidence="3" id="KW-1185">Reference proteome</keyword>
<evidence type="ECO:0000313" key="3">
    <source>
        <dbReference type="Proteomes" id="UP001236663"/>
    </source>
</evidence>
<keyword evidence="1" id="KW-0732">Signal</keyword>
<protein>
    <submittedName>
        <fullName evidence="2">Uncharacterized protein</fullName>
    </submittedName>
</protein>
<proteinExistence type="predicted"/>
<accession>A0ABT8CAW1</accession>
<dbReference type="RefSeq" id="WP_163387234.1">
    <property type="nucleotide sequence ID" value="NZ_JAUFQS010000015.1"/>
</dbReference>
<organism evidence="2 3">
    <name type="scientific">Cyclobacterium jeungdonense</name>
    <dbReference type="NCBI Taxonomy" id="708087"/>
    <lineage>
        <taxon>Bacteria</taxon>
        <taxon>Pseudomonadati</taxon>
        <taxon>Bacteroidota</taxon>
        <taxon>Cytophagia</taxon>
        <taxon>Cytophagales</taxon>
        <taxon>Cyclobacteriaceae</taxon>
        <taxon>Cyclobacterium</taxon>
    </lineage>
</organism>